<sequence length="66" mass="7861">MEDHNKKCKESGKNPSWLQLNDFSTRFKSHIAHKVQNVPRLRAILKCRLVQVNIERKLTFFLCSYD</sequence>
<reference evidence="1" key="1">
    <citation type="submission" date="2018-02" db="EMBL/GenBank/DDBJ databases">
        <title>Rhizophora mucronata_Transcriptome.</title>
        <authorList>
            <person name="Meera S.P."/>
            <person name="Sreeshan A."/>
            <person name="Augustine A."/>
        </authorList>
    </citation>
    <scope>NUCLEOTIDE SEQUENCE</scope>
    <source>
        <tissue evidence="1">Leaf</tissue>
    </source>
</reference>
<organism evidence="1">
    <name type="scientific">Rhizophora mucronata</name>
    <name type="common">Asiatic mangrove</name>
    <dbReference type="NCBI Taxonomy" id="61149"/>
    <lineage>
        <taxon>Eukaryota</taxon>
        <taxon>Viridiplantae</taxon>
        <taxon>Streptophyta</taxon>
        <taxon>Embryophyta</taxon>
        <taxon>Tracheophyta</taxon>
        <taxon>Spermatophyta</taxon>
        <taxon>Magnoliopsida</taxon>
        <taxon>eudicotyledons</taxon>
        <taxon>Gunneridae</taxon>
        <taxon>Pentapetalae</taxon>
        <taxon>rosids</taxon>
        <taxon>fabids</taxon>
        <taxon>Malpighiales</taxon>
        <taxon>Rhizophoraceae</taxon>
        <taxon>Rhizophora</taxon>
    </lineage>
</organism>
<dbReference type="EMBL" id="GGEC01085278">
    <property type="protein sequence ID" value="MBX65762.1"/>
    <property type="molecule type" value="Transcribed_RNA"/>
</dbReference>
<evidence type="ECO:0000313" key="1">
    <source>
        <dbReference type="EMBL" id="MBX65762.1"/>
    </source>
</evidence>
<name>A0A2P2QFH2_RHIMU</name>
<proteinExistence type="predicted"/>
<dbReference type="AlphaFoldDB" id="A0A2P2QFH2"/>
<protein>
    <submittedName>
        <fullName evidence="1">Uncharacterized protein</fullName>
    </submittedName>
</protein>
<accession>A0A2P2QFH2</accession>